<keyword evidence="1 2" id="KW-0129">CBS domain</keyword>
<dbReference type="GeneID" id="8848365"/>
<evidence type="ECO:0000256" key="1">
    <source>
        <dbReference type="ARBA" id="ARBA00023122"/>
    </source>
</evidence>
<evidence type="ECO:0000256" key="2">
    <source>
        <dbReference type="PROSITE-ProRule" id="PRU00703"/>
    </source>
</evidence>
<dbReference type="OMA" id="DAKAFPW"/>
<protein>
    <submittedName>
        <fullName evidence="4">Predicted protein</fullName>
    </submittedName>
</protein>
<dbReference type="SMART" id="SM00116">
    <property type="entry name" value="CBS"/>
    <property type="match status" value="1"/>
</dbReference>
<feature type="domain" description="CBS" evidence="3">
    <location>
        <begin position="7"/>
        <end position="70"/>
    </location>
</feature>
<reference evidence="4 5" key="1">
    <citation type="journal article" date="2010" name="Cell">
        <title>The genome of Naegleria gruberi illuminates early eukaryotic versatility.</title>
        <authorList>
            <person name="Fritz-Laylin L.K."/>
            <person name="Prochnik S.E."/>
            <person name="Ginger M.L."/>
            <person name="Dacks J.B."/>
            <person name="Carpenter M.L."/>
            <person name="Field M.C."/>
            <person name="Kuo A."/>
            <person name="Paredez A."/>
            <person name="Chapman J."/>
            <person name="Pham J."/>
            <person name="Shu S."/>
            <person name="Neupane R."/>
            <person name="Cipriano M."/>
            <person name="Mancuso J."/>
            <person name="Tu H."/>
            <person name="Salamov A."/>
            <person name="Lindquist E."/>
            <person name="Shapiro H."/>
            <person name="Lucas S."/>
            <person name="Grigoriev I.V."/>
            <person name="Cande W.Z."/>
            <person name="Fulton C."/>
            <person name="Rokhsar D.S."/>
            <person name="Dawson S.C."/>
        </authorList>
    </citation>
    <scope>NUCLEOTIDE SEQUENCE [LARGE SCALE GENOMIC DNA]</scope>
    <source>
        <strain evidence="4 5">NEG-M</strain>
    </source>
</reference>
<dbReference type="CDD" id="cd02205">
    <property type="entry name" value="CBS_pair_SF"/>
    <property type="match status" value="1"/>
</dbReference>
<dbReference type="PROSITE" id="PS51371">
    <property type="entry name" value="CBS"/>
    <property type="match status" value="1"/>
</dbReference>
<dbReference type="InParanoid" id="D2V3Z6"/>
<dbReference type="PANTHER" id="PTHR43080:SF29">
    <property type="entry name" value="OS02G0818000 PROTEIN"/>
    <property type="match status" value="1"/>
</dbReference>
<gene>
    <name evidence="4" type="ORF">NAEGRDRAFT_63544</name>
</gene>
<proteinExistence type="predicted"/>
<dbReference type="PANTHER" id="PTHR43080">
    <property type="entry name" value="CBS DOMAIN-CONTAINING PROTEIN CBSX3, MITOCHONDRIAL"/>
    <property type="match status" value="1"/>
</dbReference>
<dbReference type="InterPro" id="IPR000644">
    <property type="entry name" value="CBS_dom"/>
</dbReference>
<organism evidence="5">
    <name type="scientific">Naegleria gruberi</name>
    <name type="common">Amoeba</name>
    <dbReference type="NCBI Taxonomy" id="5762"/>
    <lineage>
        <taxon>Eukaryota</taxon>
        <taxon>Discoba</taxon>
        <taxon>Heterolobosea</taxon>
        <taxon>Tetramitia</taxon>
        <taxon>Eutetramitia</taxon>
        <taxon>Vahlkampfiidae</taxon>
        <taxon>Naegleria</taxon>
    </lineage>
</organism>
<dbReference type="Pfam" id="PF00571">
    <property type="entry name" value="CBS"/>
    <property type="match status" value="1"/>
</dbReference>
<dbReference type="AlphaFoldDB" id="D2V3Z6"/>
<dbReference type="InterPro" id="IPR046342">
    <property type="entry name" value="CBS_dom_sf"/>
</dbReference>
<evidence type="ECO:0000313" key="4">
    <source>
        <dbReference type="EMBL" id="EFC48435.1"/>
    </source>
</evidence>
<dbReference type="EMBL" id="GG738851">
    <property type="protein sequence ID" value="EFC48435.1"/>
    <property type="molecule type" value="Genomic_DNA"/>
</dbReference>
<keyword evidence="5" id="KW-1185">Reference proteome</keyword>
<dbReference type="SUPFAM" id="SSF54631">
    <property type="entry name" value="CBS-domain pair"/>
    <property type="match status" value="1"/>
</dbReference>
<evidence type="ECO:0000259" key="3">
    <source>
        <dbReference type="PROSITE" id="PS51371"/>
    </source>
</evidence>
<dbReference type="InterPro" id="IPR051257">
    <property type="entry name" value="Diverse_CBS-Domain"/>
</dbReference>
<dbReference type="OrthoDB" id="418595at2759"/>
<sequence length="142" mass="15922">MKVKLFMIPKEKVNNQVACVEESASLEQASKIIVEKHIGSVVVVNSLHDPVGIITKTDLVKAGFVEGLPSSTPVTQIMHKQLEFCNEEIERDQVAELLMKKSIHHLLVRNKHNEWTGLTTSMDVVTEAALDAKAFPWVRNHK</sequence>
<dbReference type="VEuPathDB" id="AmoebaDB:NAEGRDRAFT_63544"/>
<dbReference type="KEGG" id="ngr:NAEGRDRAFT_63544"/>
<dbReference type="Proteomes" id="UP000006671">
    <property type="component" value="Unassembled WGS sequence"/>
</dbReference>
<dbReference type="RefSeq" id="XP_002681179.1">
    <property type="nucleotide sequence ID" value="XM_002681133.1"/>
</dbReference>
<evidence type="ECO:0000313" key="5">
    <source>
        <dbReference type="Proteomes" id="UP000006671"/>
    </source>
</evidence>
<name>D2V3Z6_NAEGR</name>
<dbReference type="Gene3D" id="3.10.580.10">
    <property type="entry name" value="CBS-domain"/>
    <property type="match status" value="1"/>
</dbReference>
<accession>D2V3Z6</accession>